<evidence type="ECO:0000256" key="1">
    <source>
        <dbReference type="SAM" id="SignalP"/>
    </source>
</evidence>
<feature type="signal peptide" evidence="1">
    <location>
        <begin position="1"/>
        <end position="21"/>
    </location>
</feature>
<evidence type="ECO:0008006" key="4">
    <source>
        <dbReference type="Google" id="ProtNLM"/>
    </source>
</evidence>
<gene>
    <name evidence="2" type="ORF">E2C01_007597</name>
</gene>
<comment type="caution">
    <text evidence="2">The sequence shown here is derived from an EMBL/GenBank/DDBJ whole genome shotgun (WGS) entry which is preliminary data.</text>
</comment>
<keyword evidence="1" id="KW-0732">Signal</keyword>
<reference evidence="2 3" key="1">
    <citation type="submission" date="2019-05" db="EMBL/GenBank/DDBJ databases">
        <title>Another draft genome of Portunus trituberculatus and its Hox gene families provides insights of decapod evolution.</title>
        <authorList>
            <person name="Jeong J.-H."/>
            <person name="Song I."/>
            <person name="Kim S."/>
            <person name="Choi T."/>
            <person name="Kim D."/>
            <person name="Ryu S."/>
            <person name="Kim W."/>
        </authorList>
    </citation>
    <scope>NUCLEOTIDE SEQUENCE [LARGE SCALE GENOMIC DNA]</scope>
    <source>
        <tissue evidence="2">Muscle</tissue>
    </source>
</reference>
<sequence>MSLRQLLCLLPHLRQLLPLLGHVTLHPQQSAATRVSKSTTTTTARWSCRCKSHLQDCCSCSSWFCLTSFLMHFFPPYSFPIFPARPPPYPLPFRSFPLSQPLILFLLHSSTFLSFSFPLVPHPTCAFSPDRSAASCCRCSCAWLCSSDRRCSTTTFDSHARFTPTPSHSGNACASSISSRFASCSVLIVVVSRSRAAVSRSTNRAARSQAVLCRTRVRVVTSPSLFARAVFITATRTPSRSTSRFMSTSAEHHSSHSR</sequence>
<protein>
    <recommendedName>
        <fullName evidence="4">Secreted protein</fullName>
    </recommendedName>
</protein>
<keyword evidence="3" id="KW-1185">Reference proteome</keyword>
<proteinExistence type="predicted"/>
<dbReference type="Proteomes" id="UP000324222">
    <property type="component" value="Unassembled WGS sequence"/>
</dbReference>
<organism evidence="2 3">
    <name type="scientific">Portunus trituberculatus</name>
    <name type="common">Swimming crab</name>
    <name type="synonym">Neptunus trituberculatus</name>
    <dbReference type="NCBI Taxonomy" id="210409"/>
    <lineage>
        <taxon>Eukaryota</taxon>
        <taxon>Metazoa</taxon>
        <taxon>Ecdysozoa</taxon>
        <taxon>Arthropoda</taxon>
        <taxon>Crustacea</taxon>
        <taxon>Multicrustacea</taxon>
        <taxon>Malacostraca</taxon>
        <taxon>Eumalacostraca</taxon>
        <taxon>Eucarida</taxon>
        <taxon>Decapoda</taxon>
        <taxon>Pleocyemata</taxon>
        <taxon>Brachyura</taxon>
        <taxon>Eubrachyura</taxon>
        <taxon>Portunoidea</taxon>
        <taxon>Portunidae</taxon>
        <taxon>Portuninae</taxon>
        <taxon>Portunus</taxon>
    </lineage>
</organism>
<evidence type="ECO:0000313" key="2">
    <source>
        <dbReference type="EMBL" id="MPC14821.1"/>
    </source>
</evidence>
<evidence type="ECO:0000313" key="3">
    <source>
        <dbReference type="Proteomes" id="UP000324222"/>
    </source>
</evidence>
<name>A0A5B7D0V5_PORTR</name>
<feature type="chain" id="PRO_5022823005" description="Secreted protein" evidence="1">
    <location>
        <begin position="22"/>
        <end position="258"/>
    </location>
</feature>
<accession>A0A5B7D0V5</accession>
<dbReference type="AlphaFoldDB" id="A0A5B7D0V5"/>
<dbReference type="EMBL" id="VSRR010000381">
    <property type="protein sequence ID" value="MPC14821.1"/>
    <property type="molecule type" value="Genomic_DNA"/>
</dbReference>